<gene>
    <name evidence="2" type="ORF">AGABI1DRAFT_116765</name>
</gene>
<feature type="compositionally biased region" description="Polar residues" evidence="1">
    <location>
        <begin position="255"/>
        <end position="264"/>
    </location>
</feature>
<evidence type="ECO:0000313" key="2">
    <source>
        <dbReference type="EMBL" id="EKM74749.1"/>
    </source>
</evidence>
<feature type="compositionally biased region" description="Polar residues" evidence="1">
    <location>
        <begin position="343"/>
        <end position="353"/>
    </location>
</feature>
<dbReference type="EMBL" id="JH971429">
    <property type="protein sequence ID" value="EKM74749.1"/>
    <property type="molecule type" value="Genomic_DNA"/>
</dbReference>
<dbReference type="OMA" id="ERRTPPY"/>
<dbReference type="HOGENOM" id="CLU_568537_0_0_1"/>
<feature type="region of interest" description="Disordered" evidence="1">
    <location>
        <begin position="59"/>
        <end position="137"/>
    </location>
</feature>
<name>K5VK85_AGABU</name>
<feature type="compositionally biased region" description="Low complexity" evidence="1">
    <location>
        <begin position="77"/>
        <end position="108"/>
    </location>
</feature>
<reference evidence="3" key="1">
    <citation type="journal article" date="2012" name="Proc. Natl. Acad. Sci. U.S.A.">
        <title>Genome sequence of the button mushroom Agaricus bisporus reveals mechanisms governing adaptation to a humic-rich ecological niche.</title>
        <authorList>
            <person name="Morin E."/>
            <person name="Kohler A."/>
            <person name="Baker A.R."/>
            <person name="Foulongne-Oriol M."/>
            <person name="Lombard V."/>
            <person name="Nagy L.G."/>
            <person name="Ohm R.A."/>
            <person name="Patyshakuliyeva A."/>
            <person name="Brun A."/>
            <person name="Aerts A.L."/>
            <person name="Bailey A.M."/>
            <person name="Billette C."/>
            <person name="Coutinho P.M."/>
            <person name="Deakin G."/>
            <person name="Doddapaneni H."/>
            <person name="Floudas D."/>
            <person name="Grimwood J."/>
            <person name="Hilden K."/>
            <person name="Kuees U."/>
            <person name="LaButti K.M."/>
            <person name="Lapidus A."/>
            <person name="Lindquist E.A."/>
            <person name="Lucas S.M."/>
            <person name="Murat C."/>
            <person name="Riley R.W."/>
            <person name="Salamov A.A."/>
            <person name="Schmutz J."/>
            <person name="Subramanian V."/>
            <person name="Woesten H.A.B."/>
            <person name="Xu J."/>
            <person name="Eastwood D.C."/>
            <person name="Foster G.D."/>
            <person name="Sonnenberg A.S."/>
            <person name="Cullen D."/>
            <person name="de Vries R.P."/>
            <person name="Lundell T."/>
            <person name="Hibbett D.S."/>
            <person name="Henrissat B."/>
            <person name="Burton K.S."/>
            <person name="Kerrigan R.W."/>
            <person name="Challen M.P."/>
            <person name="Grigoriev I.V."/>
            <person name="Martin F."/>
        </authorList>
    </citation>
    <scope>NUCLEOTIDE SEQUENCE [LARGE SCALE GENOMIC DNA]</scope>
    <source>
        <strain evidence="3">JB137-S8 / ATCC MYA-4627 / FGSC 10392</strain>
    </source>
</reference>
<accession>K5VK85</accession>
<sequence>MDMNFTKAHDFTINGGNFGTVNGGVNNITLTPNAQSPFAGLGLGSIAAGLLPAPPSQGSGLGAGASIHSVPSTPGATNPANLSPPSSTTSTSSPASTSSGSDGDSSSLRPPATPPTTGMGEHRHPGASSYRPPPVQQHLDLLTPLTDALELRRFTPYETPQEIDAEFPGTPQSMNPLPTSPPERRTPPYHQAPAPPFTPRLPQNAQLMNQSPQSTLPPSPTDFSVHRASSISPTGSSAATQTIHSPSVPPYLRNSPPSFYSSAPMSPRTGAMPQGPTDLEDPSAIFQRLRADTKGYANRLPHSNVLEYSPSPSLSARPNLPHQAELPQVDRVPEFATPRSSRHWTPNVTSDWTNDVREGDYDTRPVHDYQSVPQQRVPRPLPSPPAHQPQVPINSFSFPQHSQQYPIHADTYHAPPHRQPQYQDNQSWPIFAPTMHAPPPFPPSHYPTYQNRSHYNQQQPAYPSAYNHGNAPNFPMPLMG</sequence>
<dbReference type="RefSeq" id="XP_007334636.1">
    <property type="nucleotide sequence ID" value="XM_007334574.1"/>
</dbReference>
<dbReference type="AlphaFoldDB" id="K5VK85"/>
<feature type="region of interest" description="Disordered" evidence="1">
    <location>
        <begin position="336"/>
        <end position="394"/>
    </location>
</feature>
<dbReference type="Proteomes" id="UP000008493">
    <property type="component" value="Unassembled WGS sequence"/>
</dbReference>
<dbReference type="KEGG" id="abp:AGABI1DRAFT116765"/>
<proteinExistence type="predicted"/>
<dbReference type="GeneID" id="18825236"/>
<dbReference type="InParanoid" id="K5VK85"/>
<feature type="region of interest" description="Disordered" evidence="1">
    <location>
        <begin position="161"/>
        <end position="281"/>
    </location>
</feature>
<evidence type="ECO:0000313" key="3">
    <source>
        <dbReference type="Proteomes" id="UP000008493"/>
    </source>
</evidence>
<organism evidence="2 3">
    <name type="scientific">Agaricus bisporus var. burnettii (strain JB137-S8 / ATCC MYA-4627 / FGSC 10392)</name>
    <name type="common">White button mushroom</name>
    <dbReference type="NCBI Taxonomy" id="597362"/>
    <lineage>
        <taxon>Eukaryota</taxon>
        <taxon>Fungi</taxon>
        <taxon>Dikarya</taxon>
        <taxon>Basidiomycota</taxon>
        <taxon>Agaricomycotina</taxon>
        <taxon>Agaricomycetes</taxon>
        <taxon>Agaricomycetidae</taxon>
        <taxon>Agaricales</taxon>
        <taxon>Agaricineae</taxon>
        <taxon>Agaricaceae</taxon>
        <taxon>Agaricus</taxon>
    </lineage>
</organism>
<evidence type="ECO:0000256" key="1">
    <source>
        <dbReference type="SAM" id="MobiDB-lite"/>
    </source>
</evidence>
<protein>
    <submittedName>
        <fullName evidence="2">Uncharacterized protein</fullName>
    </submittedName>
</protein>
<feature type="compositionally biased region" description="Basic and acidic residues" evidence="1">
    <location>
        <begin position="354"/>
        <end position="367"/>
    </location>
</feature>
<feature type="compositionally biased region" description="Polar residues" evidence="1">
    <location>
        <begin position="227"/>
        <end position="245"/>
    </location>
</feature>
<keyword evidence="3" id="KW-1185">Reference proteome</keyword>